<comment type="similarity">
    <text evidence="2">Belongs to the DoxX family.</text>
</comment>
<name>A0ABX7BRW9_9CAUL</name>
<keyword evidence="9" id="KW-1185">Reference proteome</keyword>
<evidence type="ECO:0000313" key="8">
    <source>
        <dbReference type="EMBL" id="QQQ19081.1"/>
    </source>
</evidence>
<feature type="transmembrane region" description="Helical" evidence="7">
    <location>
        <begin position="60"/>
        <end position="88"/>
    </location>
</feature>
<keyword evidence="4 7" id="KW-0812">Transmembrane</keyword>
<evidence type="ECO:0000256" key="2">
    <source>
        <dbReference type="ARBA" id="ARBA00006679"/>
    </source>
</evidence>
<dbReference type="EMBL" id="CP067977">
    <property type="protein sequence ID" value="QQQ19081.1"/>
    <property type="molecule type" value="Genomic_DNA"/>
</dbReference>
<proteinExistence type="inferred from homology"/>
<dbReference type="InterPro" id="IPR051907">
    <property type="entry name" value="DoxX-like_oxidoreductase"/>
</dbReference>
<dbReference type="Pfam" id="PF07681">
    <property type="entry name" value="DoxX"/>
    <property type="match status" value="1"/>
</dbReference>
<gene>
    <name evidence="8" type="ORF">JIP62_02835</name>
</gene>
<evidence type="ECO:0000256" key="7">
    <source>
        <dbReference type="SAM" id="Phobius"/>
    </source>
</evidence>
<dbReference type="PANTHER" id="PTHR33452:SF4">
    <property type="entry name" value="BLL4328 PROTEIN"/>
    <property type="match status" value="1"/>
</dbReference>
<protein>
    <submittedName>
        <fullName evidence="8">DoxX family protein</fullName>
    </submittedName>
</protein>
<dbReference type="PANTHER" id="PTHR33452">
    <property type="entry name" value="OXIDOREDUCTASE CATD-RELATED"/>
    <property type="match status" value="1"/>
</dbReference>
<evidence type="ECO:0000256" key="5">
    <source>
        <dbReference type="ARBA" id="ARBA00022989"/>
    </source>
</evidence>
<dbReference type="InterPro" id="IPR032808">
    <property type="entry name" value="DoxX"/>
</dbReference>
<evidence type="ECO:0000256" key="6">
    <source>
        <dbReference type="ARBA" id="ARBA00023136"/>
    </source>
</evidence>
<evidence type="ECO:0000256" key="4">
    <source>
        <dbReference type="ARBA" id="ARBA00022692"/>
    </source>
</evidence>
<keyword evidence="5 7" id="KW-1133">Transmembrane helix</keyword>
<dbReference type="Proteomes" id="UP000595448">
    <property type="component" value="Chromosome"/>
</dbReference>
<evidence type="ECO:0000256" key="3">
    <source>
        <dbReference type="ARBA" id="ARBA00022475"/>
    </source>
</evidence>
<reference evidence="8 9" key="1">
    <citation type="submission" date="2021-01" db="EMBL/GenBank/DDBJ databases">
        <title>Brevundimonas vitis sp. nov., an bacterium isolated from grape (Vitis vinifera).</title>
        <authorList>
            <person name="Jiang L."/>
            <person name="Lee J."/>
        </authorList>
    </citation>
    <scope>NUCLEOTIDE SEQUENCE [LARGE SCALE GENOMIC DNA]</scope>
    <source>
        <strain evidence="8 9">GRTSA-9</strain>
    </source>
</reference>
<evidence type="ECO:0000256" key="1">
    <source>
        <dbReference type="ARBA" id="ARBA00004651"/>
    </source>
</evidence>
<feature type="transmembrane region" description="Helical" evidence="7">
    <location>
        <begin position="95"/>
        <end position="117"/>
    </location>
</feature>
<evidence type="ECO:0000313" key="9">
    <source>
        <dbReference type="Proteomes" id="UP000595448"/>
    </source>
</evidence>
<accession>A0ABX7BRW9</accession>
<comment type="subcellular location">
    <subcellularLocation>
        <location evidence="1">Cell membrane</location>
        <topology evidence="1">Multi-pass membrane protein</topology>
    </subcellularLocation>
</comment>
<organism evidence="8 9">
    <name type="scientific">Brevundimonas vitisensis</name>
    <dbReference type="NCBI Taxonomy" id="2800818"/>
    <lineage>
        <taxon>Bacteria</taxon>
        <taxon>Pseudomonadati</taxon>
        <taxon>Pseudomonadota</taxon>
        <taxon>Alphaproteobacteria</taxon>
        <taxon>Caulobacterales</taxon>
        <taxon>Caulobacteraceae</taxon>
        <taxon>Brevundimonas</taxon>
    </lineage>
</organism>
<sequence>MALLSNLDGHASKMLSVLRIMSGLLFLQHGTAKVLGFPAVEGVPGPGFSLPGLSGPLELIFGALLVLGLFTRPVAFLAAGFCAVGYWFAHGPQGFFPILNGGELIALYCFVFLYLAFAGPGPWSIDARLNRR</sequence>
<keyword evidence="3" id="KW-1003">Cell membrane</keyword>
<keyword evidence="6 7" id="KW-0472">Membrane</keyword>